<reference evidence="2 3" key="1">
    <citation type="submission" date="2017-09" db="EMBL/GenBank/DDBJ databases">
        <title>Large-scale bioinformatics analysis of Bacillus genomes uncovers conserved roles of natural products in bacterial physiology.</title>
        <authorList>
            <consortium name="Agbiome Team Llc"/>
            <person name="Bleich R.M."/>
            <person name="Grubbs K.J."/>
            <person name="Santa Maria K.C."/>
            <person name="Allen S.E."/>
            <person name="Farag S."/>
            <person name="Shank E.A."/>
            <person name="Bowers A."/>
        </authorList>
    </citation>
    <scope>NUCLEOTIDE SEQUENCE [LARGE SCALE GENOMIC DNA]</scope>
    <source>
        <strain evidence="2 3">AFS094940</strain>
    </source>
</reference>
<dbReference type="AlphaFoldDB" id="A0A9X6U4M5"/>
<feature type="compositionally biased region" description="Gly residues" evidence="1">
    <location>
        <begin position="20"/>
        <end position="29"/>
    </location>
</feature>
<gene>
    <name evidence="2" type="ORF">CON01_00210</name>
</gene>
<protein>
    <submittedName>
        <fullName evidence="2">Uncharacterized protein</fullName>
    </submittedName>
</protein>
<sequence length="209" mass="22398">PPPPPPPKPPTPPPPPVNNGGDGNGGQNGFGSIPLRKKDGGFPVPRGGWDKYSVVDYLKKKGYWATWQDTVNLHKYFGGAGEYGGTARQNTYILGKLREIMGFRTGGYTGEWFGDGGRLAMLHQKELVLNQGQTRDILDTANIVKEMSNALPNLPKLLKSANGSFANGNGVKSGNTYNLKLNIGTVTGDKKGGETVFKEIVNGMKRLGG</sequence>
<feature type="non-terminal residue" evidence="2">
    <location>
        <position position="1"/>
    </location>
</feature>
<feature type="compositionally biased region" description="Pro residues" evidence="1">
    <location>
        <begin position="1"/>
        <end position="17"/>
    </location>
</feature>
<dbReference type="EMBL" id="NVMD01000002">
    <property type="protein sequence ID" value="PED16308.1"/>
    <property type="molecule type" value="Genomic_DNA"/>
</dbReference>
<organism evidence="2 3">
    <name type="scientific">Bacillus thuringiensis</name>
    <dbReference type="NCBI Taxonomy" id="1428"/>
    <lineage>
        <taxon>Bacteria</taxon>
        <taxon>Bacillati</taxon>
        <taxon>Bacillota</taxon>
        <taxon>Bacilli</taxon>
        <taxon>Bacillales</taxon>
        <taxon>Bacillaceae</taxon>
        <taxon>Bacillus</taxon>
        <taxon>Bacillus cereus group</taxon>
    </lineage>
</organism>
<proteinExistence type="predicted"/>
<comment type="caution">
    <text evidence="2">The sequence shown here is derived from an EMBL/GenBank/DDBJ whole genome shotgun (WGS) entry which is preliminary data.</text>
</comment>
<dbReference type="SUPFAM" id="SSF101447">
    <property type="entry name" value="Formin homology 2 domain (FH2 domain)"/>
    <property type="match status" value="1"/>
</dbReference>
<evidence type="ECO:0000313" key="2">
    <source>
        <dbReference type="EMBL" id="PED16308.1"/>
    </source>
</evidence>
<evidence type="ECO:0000256" key="1">
    <source>
        <dbReference type="SAM" id="MobiDB-lite"/>
    </source>
</evidence>
<evidence type="ECO:0000313" key="3">
    <source>
        <dbReference type="Proteomes" id="UP000220127"/>
    </source>
</evidence>
<feature type="region of interest" description="Disordered" evidence="1">
    <location>
        <begin position="1"/>
        <end position="42"/>
    </location>
</feature>
<accession>A0A9X6U4M5</accession>
<name>A0A9X6U4M5_BACTU</name>
<dbReference type="Proteomes" id="UP000220127">
    <property type="component" value="Unassembled WGS sequence"/>
</dbReference>